<accession>A0A0P6VC90</accession>
<sequence>MPAWVAKLSPDCLGYRVVGVCYWLFCTSFGCTVRTTIKVRHYVRDAVASSYSNTATSPRF</sequence>
<dbReference type="InterPro" id="IPR009649">
    <property type="entry name" value="TraU"/>
</dbReference>
<reference evidence="1 2" key="1">
    <citation type="submission" date="2014-02" db="EMBL/GenBank/DDBJ databases">
        <title>Genome sequence of Xanthomonas axonopodis DSM 3585 (T).</title>
        <authorList>
            <person name="Midha S."/>
            <person name="Patil P.B."/>
        </authorList>
    </citation>
    <scope>NUCLEOTIDE SEQUENCE [LARGE SCALE GENOMIC DNA]</scope>
    <source>
        <strain evidence="1 2">DSM 3585</strain>
    </source>
</reference>
<dbReference type="AlphaFoldDB" id="A0A0P6VC90"/>
<name>A0A0P6VC90_9XANT</name>
<dbReference type="EMBL" id="JFAQ01000226">
    <property type="protein sequence ID" value="KPL47707.1"/>
    <property type="molecule type" value="Genomic_DNA"/>
</dbReference>
<dbReference type="PATRIC" id="fig|53413.25.peg.2198"/>
<comment type="caution">
    <text evidence="1">The sequence shown here is derived from an EMBL/GenBank/DDBJ whole genome shotgun (WGS) entry which is preliminary data.</text>
</comment>
<dbReference type="PROSITE" id="PS51257">
    <property type="entry name" value="PROKAR_LIPOPROTEIN"/>
    <property type="match status" value="1"/>
</dbReference>
<proteinExistence type="predicted"/>
<dbReference type="Proteomes" id="UP000054035">
    <property type="component" value="Unassembled WGS sequence"/>
</dbReference>
<evidence type="ECO:0000313" key="1">
    <source>
        <dbReference type="EMBL" id="KPL47707.1"/>
    </source>
</evidence>
<protein>
    <submittedName>
        <fullName evidence="1">Uncharacterized protein</fullName>
    </submittedName>
</protein>
<dbReference type="Pfam" id="PF06834">
    <property type="entry name" value="TraU"/>
    <property type="match status" value="1"/>
</dbReference>
<gene>
    <name evidence="1" type="ORF">XAXN_18230</name>
</gene>
<evidence type="ECO:0000313" key="2">
    <source>
        <dbReference type="Proteomes" id="UP000054035"/>
    </source>
</evidence>
<organism evidence="1 2">
    <name type="scientific">Xanthomonas axonopodis</name>
    <dbReference type="NCBI Taxonomy" id="53413"/>
    <lineage>
        <taxon>Bacteria</taxon>
        <taxon>Pseudomonadati</taxon>
        <taxon>Pseudomonadota</taxon>
        <taxon>Gammaproteobacteria</taxon>
        <taxon>Lysobacterales</taxon>
        <taxon>Lysobacteraceae</taxon>
        <taxon>Xanthomonas</taxon>
    </lineage>
</organism>
<feature type="non-terminal residue" evidence="1">
    <location>
        <position position="60"/>
    </location>
</feature>